<dbReference type="AlphaFoldDB" id="A0A2K8UFH0"/>
<dbReference type="PANTHER" id="PTHR43284">
    <property type="entry name" value="ASPARAGINE SYNTHETASE (GLUTAMINE-HYDROLYZING)"/>
    <property type="match status" value="1"/>
</dbReference>
<evidence type="ECO:0000256" key="1">
    <source>
        <dbReference type="ARBA" id="ARBA00005187"/>
    </source>
</evidence>
<feature type="domain" description="Glutamine amidotransferase type-2" evidence="10">
    <location>
        <begin position="2"/>
        <end position="217"/>
    </location>
</feature>
<keyword evidence="8" id="KW-0061">Asparagine biosynthesis</keyword>
<keyword evidence="4 9" id="KW-0547">Nucleotide-binding</keyword>
<dbReference type="SUPFAM" id="SSF52402">
    <property type="entry name" value="Adenine nucleotide alpha hydrolases-like"/>
    <property type="match status" value="1"/>
</dbReference>
<dbReference type="InterPro" id="IPR029055">
    <property type="entry name" value="Ntn_hydrolases_N"/>
</dbReference>
<evidence type="ECO:0000256" key="4">
    <source>
        <dbReference type="ARBA" id="ARBA00022741"/>
    </source>
</evidence>
<dbReference type="InterPro" id="IPR017932">
    <property type="entry name" value="GATase_2_dom"/>
</dbReference>
<keyword evidence="8" id="KW-0028">Amino-acid biosynthesis</keyword>
<evidence type="ECO:0000256" key="7">
    <source>
        <dbReference type="ARBA" id="ARBA00048741"/>
    </source>
</evidence>
<dbReference type="PANTHER" id="PTHR43284:SF1">
    <property type="entry name" value="ASPARAGINE SYNTHETASE"/>
    <property type="match status" value="1"/>
</dbReference>
<protein>
    <recommendedName>
        <fullName evidence="3">asparagine synthase (glutamine-hydrolyzing)</fullName>
        <ecNumber evidence="3">6.3.5.4</ecNumber>
    </recommendedName>
</protein>
<dbReference type="Pfam" id="PF00733">
    <property type="entry name" value="Asn_synthase"/>
    <property type="match status" value="1"/>
</dbReference>
<dbReference type="GO" id="GO:0004066">
    <property type="term" value="F:asparagine synthase (glutamine-hydrolyzing) activity"/>
    <property type="evidence" value="ECO:0007669"/>
    <property type="project" value="UniProtKB-EC"/>
</dbReference>
<keyword evidence="5 9" id="KW-0067">ATP-binding</keyword>
<keyword evidence="12" id="KW-1185">Reference proteome</keyword>
<evidence type="ECO:0000256" key="3">
    <source>
        <dbReference type="ARBA" id="ARBA00012737"/>
    </source>
</evidence>
<dbReference type="CDD" id="cd00712">
    <property type="entry name" value="AsnB"/>
    <property type="match status" value="1"/>
</dbReference>
<dbReference type="CDD" id="cd01991">
    <property type="entry name" value="Asn_synthase_B_C"/>
    <property type="match status" value="1"/>
</dbReference>
<proteinExistence type="inferred from homology"/>
<dbReference type="GO" id="GO:0006529">
    <property type="term" value="P:asparagine biosynthetic process"/>
    <property type="evidence" value="ECO:0007669"/>
    <property type="project" value="UniProtKB-KW"/>
</dbReference>
<evidence type="ECO:0000256" key="5">
    <source>
        <dbReference type="ARBA" id="ARBA00022840"/>
    </source>
</evidence>
<gene>
    <name evidence="11" type="ORF">THSYN_24890</name>
</gene>
<comment type="catalytic activity">
    <reaction evidence="7">
        <text>L-aspartate + L-glutamine + ATP + H2O = L-asparagine + L-glutamate + AMP + diphosphate + H(+)</text>
        <dbReference type="Rhea" id="RHEA:12228"/>
        <dbReference type="ChEBI" id="CHEBI:15377"/>
        <dbReference type="ChEBI" id="CHEBI:15378"/>
        <dbReference type="ChEBI" id="CHEBI:29985"/>
        <dbReference type="ChEBI" id="CHEBI:29991"/>
        <dbReference type="ChEBI" id="CHEBI:30616"/>
        <dbReference type="ChEBI" id="CHEBI:33019"/>
        <dbReference type="ChEBI" id="CHEBI:58048"/>
        <dbReference type="ChEBI" id="CHEBI:58359"/>
        <dbReference type="ChEBI" id="CHEBI:456215"/>
        <dbReference type="EC" id="6.3.5.4"/>
    </reaction>
</comment>
<dbReference type="InterPro" id="IPR006426">
    <property type="entry name" value="Asn_synth_AEB"/>
</dbReference>
<dbReference type="EMBL" id="CP020370">
    <property type="protein sequence ID" value="AUB83861.1"/>
    <property type="molecule type" value="Genomic_DNA"/>
</dbReference>
<dbReference type="Gene3D" id="3.40.50.620">
    <property type="entry name" value="HUPs"/>
    <property type="match status" value="2"/>
</dbReference>
<sequence length="613" mass="66680">MCGIAGIFSYRGGADPADGERLSRLSQAMRRRGPDGEGAWTSPDGLARFAHRRLAIIDLSPAGNQPMLDADSGCALVFNGEIYNFRALREELVRAGHGFRSESDSEVLLRGYLHWGEGLLQRLRGMFAFALWDPAKRGLWLARDPYGIKPLYYADQAGRFAFASQVQPLRTSLVIDIRPEPAAVVGFLLMGSVPEPHTVCRGIRALPAGHALWVTARGAGQPTGYASVGEVWCMAARRPERLGSGELLDRVRAAVTDSVVAHQVADVPVGAFLSAGIDSGALVGLMAENRTAQLQTVTLGFSRFRGTGLDEVAHAERMATRYGAQQHTVWISDAEAAADLPRALADMDQPSVDGFNTWLVSKHTAALGLKVVVSGVGGDELFGGYAHFAQLPLWRRRLQRLARVPGLLPLLAGGLGLASRFGLVHAKAAALGRLGPDLAGLYLVRRGLFMPWELPALLDADLVREGLAALDPPHFLQTGLDPDCDSDYARIAVLEASNYLRNQLLRDSDWASMAHSLELRTPLVDFHLLRELAPVLAAPRPVGLTGKRALALAPRPALPNTVIDRPKSGFSLPMGDWLERTPLLERWRSIPLLNHPRCHWSRRMAYALAVQLL</sequence>
<evidence type="ECO:0000313" key="11">
    <source>
        <dbReference type="EMBL" id="AUB83861.1"/>
    </source>
</evidence>
<dbReference type="OrthoDB" id="9763290at2"/>
<dbReference type="InterPro" id="IPR001962">
    <property type="entry name" value="Asn_synthase"/>
</dbReference>
<evidence type="ECO:0000259" key="10">
    <source>
        <dbReference type="PROSITE" id="PS51278"/>
    </source>
</evidence>
<evidence type="ECO:0000256" key="6">
    <source>
        <dbReference type="ARBA" id="ARBA00022962"/>
    </source>
</evidence>
<evidence type="ECO:0000256" key="9">
    <source>
        <dbReference type="PIRSR" id="PIRSR001589-2"/>
    </source>
</evidence>
<dbReference type="NCBIfam" id="TIGR01536">
    <property type="entry name" value="asn_synth_AEB"/>
    <property type="match status" value="1"/>
</dbReference>
<evidence type="ECO:0000256" key="8">
    <source>
        <dbReference type="PIRSR" id="PIRSR001589-1"/>
    </source>
</evidence>
<name>A0A2K8UFH0_9GAMM</name>
<organism evidence="11 12">
    <name type="scientific">Candidatus Thiodictyon syntrophicum</name>
    <dbReference type="NCBI Taxonomy" id="1166950"/>
    <lineage>
        <taxon>Bacteria</taxon>
        <taxon>Pseudomonadati</taxon>
        <taxon>Pseudomonadota</taxon>
        <taxon>Gammaproteobacteria</taxon>
        <taxon>Chromatiales</taxon>
        <taxon>Chromatiaceae</taxon>
        <taxon>Thiodictyon</taxon>
    </lineage>
</organism>
<feature type="binding site" evidence="9">
    <location>
        <position position="104"/>
    </location>
    <ligand>
        <name>L-glutamine</name>
        <dbReference type="ChEBI" id="CHEBI:58359"/>
    </ligand>
</feature>
<dbReference type="Proteomes" id="UP000232638">
    <property type="component" value="Chromosome"/>
</dbReference>
<comment type="pathway">
    <text evidence="1">Amino-acid biosynthesis; L-asparagine biosynthesis; L-asparagine from L-aspartate (L-Gln route): step 1/1.</text>
</comment>
<dbReference type="PIRSF" id="PIRSF001589">
    <property type="entry name" value="Asn_synthetase_glu-h"/>
    <property type="match status" value="1"/>
</dbReference>
<dbReference type="GO" id="GO:0005524">
    <property type="term" value="F:ATP binding"/>
    <property type="evidence" value="ECO:0007669"/>
    <property type="project" value="UniProtKB-KW"/>
</dbReference>
<dbReference type="Pfam" id="PF13537">
    <property type="entry name" value="GATase_7"/>
    <property type="match status" value="1"/>
</dbReference>
<accession>A0A2K8UFH0</accession>
<dbReference type="EC" id="6.3.5.4" evidence="3"/>
<reference evidence="11 12" key="1">
    <citation type="submission" date="2017-03" db="EMBL/GenBank/DDBJ databases">
        <title>Complete genome sequence of Candidatus 'Thiodictyon syntrophicum' sp. nov. strain Cad16T, a photolithoautotroph purple sulfur bacterium isolated from an alpine meromictic lake.</title>
        <authorList>
            <person name="Luedin S.M."/>
            <person name="Pothier J.F."/>
            <person name="Danza F."/>
            <person name="Storelli N."/>
            <person name="Wittwer M."/>
            <person name="Tonolla M."/>
        </authorList>
    </citation>
    <scope>NUCLEOTIDE SEQUENCE [LARGE SCALE GENOMIC DNA]</scope>
    <source>
        <strain evidence="11 12">Cad16T</strain>
    </source>
</reference>
<dbReference type="PROSITE" id="PS51278">
    <property type="entry name" value="GATASE_TYPE_2"/>
    <property type="match status" value="1"/>
</dbReference>
<dbReference type="InterPro" id="IPR033738">
    <property type="entry name" value="AsnB_N"/>
</dbReference>
<dbReference type="InterPro" id="IPR051786">
    <property type="entry name" value="ASN_synthetase/amidase"/>
</dbReference>
<comment type="similarity">
    <text evidence="2">Belongs to the asparagine synthetase family.</text>
</comment>
<dbReference type="SUPFAM" id="SSF56235">
    <property type="entry name" value="N-terminal nucleophile aminohydrolases (Ntn hydrolases)"/>
    <property type="match status" value="1"/>
</dbReference>
<keyword evidence="6 8" id="KW-0315">Glutamine amidotransferase</keyword>
<evidence type="ECO:0000256" key="2">
    <source>
        <dbReference type="ARBA" id="ARBA00005752"/>
    </source>
</evidence>
<dbReference type="GO" id="GO:0005829">
    <property type="term" value="C:cytosol"/>
    <property type="evidence" value="ECO:0007669"/>
    <property type="project" value="TreeGrafter"/>
</dbReference>
<feature type="active site" description="For GATase activity" evidence="8">
    <location>
        <position position="2"/>
    </location>
</feature>
<dbReference type="KEGG" id="tsy:THSYN_24890"/>
<feature type="binding site" evidence="9">
    <location>
        <begin position="374"/>
        <end position="375"/>
    </location>
    <ligand>
        <name>ATP</name>
        <dbReference type="ChEBI" id="CHEBI:30616"/>
    </ligand>
</feature>
<dbReference type="Gene3D" id="3.60.20.10">
    <property type="entry name" value="Glutamine Phosphoribosylpyrophosphate, subunit 1, domain 1"/>
    <property type="match status" value="1"/>
</dbReference>
<evidence type="ECO:0000313" key="12">
    <source>
        <dbReference type="Proteomes" id="UP000232638"/>
    </source>
</evidence>
<dbReference type="InterPro" id="IPR014729">
    <property type="entry name" value="Rossmann-like_a/b/a_fold"/>
</dbReference>
<dbReference type="RefSeq" id="WP_100921535.1">
    <property type="nucleotide sequence ID" value="NZ_CP020370.1"/>
</dbReference>